<dbReference type="InterPro" id="IPR036236">
    <property type="entry name" value="Znf_C2H2_sf"/>
</dbReference>
<evidence type="ECO:0000313" key="3">
    <source>
        <dbReference type="EMBL" id="JAS31411.1"/>
    </source>
</evidence>
<name>A0A1B6E0H9_9HEMI</name>
<organism evidence="3">
    <name type="scientific">Clastoptera arizonana</name>
    <name type="common">Arizona spittle bug</name>
    <dbReference type="NCBI Taxonomy" id="38151"/>
    <lineage>
        <taxon>Eukaryota</taxon>
        <taxon>Metazoa</taxon>
        <taxon>Ecdysozoa</taxon>
        <taxon>Arthropoda</taxon>
        <taxon>Hexapoda</taxon>
        <taxon>Insecta</taxon>
        <taxon>Pterygota</taxon>
        <taxon>Neoptera</taxon>
        <taxon>Paraneoptera</taxon>
        <taxon>Hemiptera</taxon>
        <taxon>Auchenorrhyncha</taxon>
        <taxon>Cercopoidea</taxon>
        <taxon>Clastopteridae</taxon>
        <taxon>Clastoptera</taxon>
    </lineage>
</organism>
<evidence type="ECO:0000256" key="1">
    <source>
        <dbReference type="PROSITE-ProRule" id="PRU00042"/>
    </source>
</evidence>
<dbReference type="GO" id="GO:0008270">
    <property type="term" value="F:zinc ion binding"/>
    <property type="evidence" value="ECO:0007669"/>
    <property type="project" value="UniProtKB-KW"/>
</dbReference>
<dbReference type="AlphaFoldDB" id="A0A1B6E0H9"/>
<dbReference type="Pfam" id="PF00096">
    <property type="entry name" value="zf-C2H2"/>
    <property type="match status" value="1"/>
</dbReference>
<dbReference type="Gene3D" id="3.30.160.60">
    <property type="entry name" value="Classic Zinc Finger"/>
    <property type="match status" value="1"/>
</dbReference>
<keyword evidence="1" id="KW-0479">Metal-binding</keyword>
<dbReference type="SMART" id="SM00355">
    <property type="entry name" value="ZnF_C2H2"/>
    <property type="match status" value="2"/>
</dbReference>
<dbReference type="InterPro" id="IPR013087">
    <property type="entry name" value="Znf_C2H2_type"/>
</dbReference>
<feature type="non-terminal residue" evidence="3">
    <location>
        <position position="1"/>
    </location>
</feature>
<keyword evidence="1" id="KW-0862">Zinc</keyword>
<gene>
    <name evidence="3" type="ORF">g.5745</name>
</gene>
<accession>A0A1B6E0H9</accession>
<protein>
    <recommendedName>
        <fullName evidence="2">C2H2-type domain-containing protein</fullName>
    </recommendedName>
</protein>
<proteinExistence type="predicted"/>
<dbReference type="SUPFAM" id="SSF57667">
    <property type="entry name" value="beta-beta-alpha zinc fingers"/>
    <property type="match status" value="1"/>
</dbReference>
<reference evidence="3" key="1">
    <citation type="submission" date="2015-12" db="EMBL/GenBank/DDBJ databases">
        <title>De novo transcriptome assembly of four potential Pierce s Disease insect vectors from Arizona vineyards.</title>
        <authorList>
            <person name="Tassone E.E."/>
        </authorList>
    </citation>
    <scope>NUCLEOTIDE SEQUENCE</scope>
</reference>
<dbReference type="PROSITE" id="PS50157">
    <property type="entry name" value="ZINC_FINGER_C2H2_2"/>
    <property type="match status" value="1"/>
</dbReference>
<feature type="domain" description="C2H2-type" evidence="2">
    <location>
        <begin position="32"/>
        <end position="59"/>
    </location>
</feature>
<keyword evidence="1" id="KW-0863">Zinc-finger</keyword>
<evidence type="ECO:0000259" key="2">
    <source>
        <dbReference type="PROSITE" id="PS50157"/>
    </source>
</evidence>
<dbReference type="EMBL" id="GEDC01005887">
    <property type="protein sequence ID" value="JAS31411.1"/>
    <property type="molecule type" value="Transcribed_RNA"/>
</dbReference>
<sequence>VFMAAQDAVGAHRDSQECSQYLNTTDRRKVAFTCTSCGKSYGHKHDLARHIRFLCGKEPQFSCPFCPHKSKLKFNLKSHVMVKHQDKIMWTVSEQENIL</sequence>